<evidence type="ECO:0000256" key="6">
    <source>
        <dbReference type="ARBA" id="ARBA00023146"/>
    </source>
</evidence>
<reference evidence="10 11" key="1">
    <citation type="submission" date="2024-02" db="EMBL/GenBank/DDBJ databases">
        <authorList>
            <person name="Daric V."/>
            <person name="Darras S."/>
        </authorList>
    </citation>
    <scope>NUCLEOTIDE SEQUENCE [LARGE SCALE GENOMIC DNA]</scope>
</reference>
<sequence length="441" mass="49475">MRQLVSKCFPLSLGGTHLQQNLISSARASESKSSNLLLQTGLISPSCAGMFHFLPPLLRSIKKLEALIDKHMLDIDGQKLQLSSLGPKWIWDKTGRWATFGDELLTTQVSGSHYCLSPTHEEAICSVMSQYLKQLSHVHLPIRLYQTTTKYRGEAKPHSGLLRCREFIMNDLYTFDVDEQSAATTYQSVCNMYDNIFRDLGVAVIKASAGTGVIGGVMSHEYHIKSDVGEDKVGFCEKSHQAWNLSNMTLDELPVDPEYIKEIKCIEVGHTFLLGSHYSKKLDVHYINKNQDTVACEMGCYGLGVSRIIAACLEAMSSENALRWPLALAPYKVCIIPPKSGSREESMNTDLVNELYDLLHNTTEFTDDVIIDDRTNRTIGWRAKHANLVGYPVTIVVGKTIMDTEPKLEVILQKEKDSTNYISVPDVVDYLKKQLCFRSNK</sequence>
<dbReference type="SUPFAM" id="SSF55681">
    <property type="entry name" value="Class II aaRS and biotin synthetases"/>
    <property type="match status" value="1"/>
</dbReference>
<gene>
    <name evidence="10" type="ORF">CVLEPA_LOCUS8008</name>
</gene>
<comment type="caution">
    <text evidence="10">The sequence shown here is derived from an EMBL/GenBank/DDBJ whole genome shotgun (WGS) entry which is preliminary data.</text>
</comment>
<keyword evidence="4" id="KW-0067">ATP-binding</keyword>
<dbReference type="InterPro" id="IPR050062">
    <property type="entry name" value="Pro-tRNA_synthetase"/>
</dbReference>
<keyword evidence="2" id="KW-0436">Ligase</keyword>
<evidence type="ECO:0000256" key="4">
    <source>
        <dbReference type="ARBA" id="ARBA00022840"/>
    </source>
</evidence>
<dbReference type="InterPro" id="IPR006195">
    <property type="entry name" value="aa-tRNA-synth_II"/>
</dbReference>
<evidence type="ECO:0000256" key="5">
    <source>
        <dbReference type="ARBA" id="ARBA00022917"/>
    </source>
</evidence>
<dbReference type="InterPro" id="IPR004154">
    <property type="entry name" value="Anticodon-bd"/>
</dbReference>
<dbReference type="Pfam" id="PF03129">
    <property type="entry name" value="HGTP_anticodon"/>
    <property type="match status" value="1"/>
</dbReference>
<keyword evidence="3" id="KW-0547">Nucleotide-binding</keyword>
<dbReference type="Gene3D" id="3.40.50.800">
    <property type="entry name" value="Anticodon-binding domain"/>
    <property type="match status" value="1"/>
</dbReference>
<dbReference type="PANTHER" id="PTHR42753:SF10">
    <property type="entry name" value="PROLINE--TRNA LIGASE, MITOCHONDRIAL-RELATED"/>
    <property type="match status" value="1"/>
</dbReference>
<dbReference type="InterPro" id="IPR036621">
    <property type="entry name" value="Anticodon-bd_dom_sf"/>
</dbReference>
<dbReference type="Gene3D" id="3.30.930.10">
    <property type="entry name" value="Bira Bifunctional Protein, Domain 2"/>
    <property type="match status" value="1"/>
</dbReference>
<evidence type="ECO:0000313" key="10">
    <source>
        <dbReference type="EMBL" id="CAK8678050.1"/>
    </source>
</evidence>
<dbReference type="InterPro" id="IPR045864">
    <property type="entry name" value="aa-tRNA-synth_II/BPL/LPL"/>
</dbReference>
<dbReference type="Proteomes" id="UP001642483">
    <property type="component" value="Unassembled WGS sequence"/>
</dbReference>
<dbReference type="SUPFAM" id="SSF52954">
    <property type="entry name" value="Class II aaRS ABD-related"/>
    <property type="match status" value="1"/>
</dbReference>
<name>A0ABP0FED3_CLALP</name>
<comment type="catalytic activity">
    <reaction evidence="8">
        <text>tRNA(Pro) + L-proline + ATP = L-prolyl-tRNA(Pro) + AMP + diphosphate</text>
        <dbReference type="Rhea" id="RHEA:14305"/>
        <dbReference type="Rhea" id="RHEA-COMP:9700"/>
        <dbReference type="Rhea" id="RHEA-COMP:9702"/>
        <dbReference type="ChEBI" id="CHEBI:30616"/>
        <dbReference type="ChEBI" id="CHEBI:33019"/>
        <dbReference type="ChEBI" id="CHEBI:60039"/>
        <dbReference type="ChEBI" id="CHEBI:78442"/>
        <dbReference type="ChEBI" id="CHEBI:78532"/>
        <dbReference type="ChEBI" id="CHEBI:456215"/>
        <dbReference type="EC" id="6.1.1.15"/>
    </reaction>
</comment>
<keyword evidence="11" id="KW-1185">Reference proteome</keyword>
<dbReference type="InterPro" id="IPR002314">
    <property type="entry name" value="aa-tRNA-synt_IIb"/>
</dbReference>
<dbReference type="PANTHER" id="PTHR42753">
    <property type="entry name" value="MITOCHONDRIAL RIBOSOME PROTEIN L39/PROLYL-TRNA LIGASE FAMILY MEMBER"/>
    <property type="match status" value="1"/>
</dbReference>
<dbReference type="Pfam" id="PF00587">
    <property type="entry name" value="tRNA-synt_2b"/>
    <property type="match status" value="1"/>
</dbReference>
<keyword evidence="6" id="KW-0030">Aminoacyl-tRNA synthetase</keyword>
<dbReference type="EMBL" id="CAWYQH010000046">
    <property type="protein sequence ID" value="CAK8678050.1"/>
    <property type="molecule type" value="Genomic_DNA"/>
</dbReference>
<dbReference type="InterPro" id="IPR002316">
    <property type="entry name" value="Pro-tRNA-ligase_IIa"/>
</dbReference>
<feature type="domain" description="Aminoacyl-transfer RNA synthetases class-II family profile" evidence="9">
    <location>
        <begin position="49"/>
        <end position="325"/>
    </location>
</feature>
<evidence type="ECO:0000256" key="8">
    <source>
        <dbReference type="ARBA" id="ARBA00047671"/>
    </source>
</evidence>
<evidence type="ECO:0000256" key="2">
    <source>
        <dbReference type="ARBA" id="ARBA00022598"/>
    </source>
</evidence>
<keyword evidence="5" id="KW-0648">Protein biosynthesis</keyword>
<dbReference type="PROSITE" id="PS50862">
    <property type="entry name" value="AA_TRNA_LIGASE_II"/>
    <property type="match status" value="1"/>
</dbReference>
<evidence type="ECO:0000256" key="3">
    <source>
        <dbReference type="ARBA" id="ARBA00022741"/>
    </source>
</evidence>
<dbReference type="EC" id="6.1.1.15" evidence="1"/>
<evidence type="ECO:0000256" key="7">
    <source>
        <dbReference type="ARBA" id="ARBA00029731"/>
    </source>
</evidence>
<evidence type="ECO:0000256" key="1">
    <source>
        <dbReference type="ARBA" id="ARBA00012831"/>
    </source>
</evidence>
<organism evidence="10 11">
    <name type="scientific">Clavelina lepadiformis</name>
    <name type="common">Light-bulb sea squirt</name>
    <name type="synonym">Ascidia lepadiformis</name>
    <dbReference type="NCBI Taxonomy" id="159417"/>
    <lineage>
        <taxon>Eukaryota</taxon>
        <taxon>Metazoa</taxon>
        <taxon>Chordata</taxon>
        <taxon>Tunicata</taxon>
        <taxon>Ascidiacea</taxon>
        <taxon>Aplousobranchia</taxon>
        <taxon>Clavelinidae</taxon>
        <taxon>Clavelina</taxon>
    </lineage>
</organism>
<evidence type="ECO:0000259" key="9">
    <source>
        <dbReference type="PROSITE" id="PS50862"/>
    </source>
</evidence>
<dbReference type="PRINTS" id="PR01046">
    <property type="entry name" value="TRNASYNTHPRO"/>
</dbReference>
<proteinExistence type="predicted"/>
<protein>
    <recommendedName>
        <fullName evidence="1">proline--tRNA ligase</fullName>
        <ecNumber evidence="1">6.1.1.15</ecNumber>
    </recommendedName>
    <alternativeName>
        <fullName evidence="7">Prolyl-tRNA synthetase</fullName>
    </alternativeName>
</protein>
<accession>A0ABP0FED3</accession>
<evidence type="ECO:0000313" key="11">
    <source>
        <dbReference type="Proteomes" id="UP001642483"/>
    </source>
</evidence>